<proteinExistence type="predicted"/>
<evidence type="ECO:0000313" key="4">
    <source>
        <dbReference type="Proteomes" id="UP000059680"/>
    </source>
</evidence>
<dbReference type="EMBL" id="AP014958">
    <property type="protein sequence ID" value="BAS81415.1"/>
    <property type="molecule type" value="Genomic_DNA"/>
</dbReference>
<reference evidence="1" key="2">
    <citation type="journal article" date="2013" name="Plant Cell Physiol.">
        <title>Rice Annotation Project Database (RAP-DB): an integrative and interactive database for rice genomics.</title>
        <authorList>
            <person name="Sakai H."/>
            <person name="Lee S.S."/>
            <person name="Tanaka T."/>
            <person name="Numa H."/>
            <person name="Kim J."/>
            <person name="Kawahara Y."/>
            <person name="Wakimoto H."/>
            <person name="Yang C.C."/>
            <person name="Iwamoto M."/>
            <person name="Abe T."/>
            <person name="Yamada Y."/>
            <person name="Muto A."/>
            <person name="Inokuchi H."/>
            <person name="Ikemura T."/>
            <person name="Matsumoto T."/>
            <person name="Sasaki T."/>
            <person name="Itoh T."/>
        </authorList>
    </citation>
    <scope>NUCLEOTIDE SEQUENCE</scope>
</reference>
<organism evidence="1 4">
    <name type="scientific">Oryza sativa subsp. japonica</name>
    <name type="common">Rice</name>
    <dbReference type="NCBI Taxonomy" id="39947"/>
    <lineage>
        <taxon>Eukaryota</taxon>
        <taxon>Viridiplantae</taxon>
        <taxon>Streptophyta</taxon>
        <taxon>Embryophyta</taxon>
        <taxon>Tracheophyta</taxon>
        <taxon>Spermatophyta</taxon>
        <taxon>Magnoliopsida</taxon>
        <taxon>Liliopsida</taxon>
        <taxon>Poales</taxon>
        <taxon>Poaceae</taxon>
        <taxon>BOP clade</taxon>
        <taxon>Oryzoideae</taxon>
        <taxon>Oryzeae</taxon>
        <taxon>Oryzinae</taxon>
        <taxon>Oryza</taxon>
        <taxon>Oryza sativa</taxon>
    </lineage>
</organism>
<dbReference type="Gramene" id="Os02t0801200-02">
    <property type="protein sequence ID" value="Os02t0801200-02"/>
    <property type="gene ID" value="Os02g0801200"/>
</dbReference>
<reference evidence="4" key="1">
    <citation type="journal article" date="2005" name="Nature">
        <title>The map-based sequence of the rice genome.</title>
        <authorList>
            <consortium name="International rice genome sequencing project (IRGSP)"/>
            <person name="Matsumoto T."/>
            <person name="Wu J."/>
            <person name="Kanamori H."/>
            <person name="Katayose Y."/>
            <person name="Fujisawa M."/>
            <person name="Namiki N."/>
            <person name="Mizuno H."/>
            <person name="Yamamoto K."/>
            <person name="Antonio B.A."/>
            <person name="Baba T."/>
            <person name="Sakata K."/>
            <person name="Nagamura Y."/>
            <person name="Aoki H."/>
            <person name="Arikawa K."/>
            <person name="Arita K."/>
            <person name="Bito T."/>
            <person name="Chiden Y."/>
            <person name="Fujitsuka N."/>
            <person name="Fukunaka R."/>
            <person name="Hamada M."/>
            <person name="Harada C."/>
            <person name="Hayashi A."/>
            <person name="Hijishita S."/>
            <person name="Honda M."/>
            <person name="Hosokawa S."/>
            <person name="Ichikawa Y."/>
            <person name="Idonuma A."/>
            <person name="Iijima M."/>
            <person name="Ikeda M."/>
            <person name="Ikeno M."/>
            <person name="Ito K."/>
            <person name="Ito S."/>
            <person name="Ito T."/>
            <person name="Ito Y."/>
            <person name="Ito Y."/>
            <person name="Iwabuchi A."/>
            <person name="Kamiya K."/>
            <person name="Karasawa W."/>
            <person name="Kurita K."/>
            <person name="Katagiri S."/>
            <person name="Kikuta A."/>
            <person name="Kobayashi H."/>
            <person name="Kobayashi N."/>
            <person name="Machita K."/>
            <person name="Maehara T."/>
            <person name="Masukawa M."/>
            <person name="Mizubayashi T."/>
            <person name="Mukai Y."/>
            <person name="Nagasaki H."/>
            <person name="Nagata Y."/>
            <person name="Naito S."/>
            <person name="Nakashima M."/>
            <person name="Nakama Y."/>
            <person name="Nakamichi Y."/>
            <person name="Nakamura M."/>
            <person name="Meguro A."/>
            <person name="Negishi M."/>
            <person name="Ohta I."/>
            <person name="Ohta T."/>
            <person name="Okamoto M."/>
            <person name="Ono N."/>
            <person name="Saji S."/>
            <person name="Sakaguchi M."/>
            <person name="Sakai K."/>
            <person name="Shibata M."/>
            <person name="Shimokawa T."/>
            <person name="Song J."/>
            <person name="Takazaki Y."/>
            <person name="Terasawa K."/>
            <person name="Tsugane M."/>
            <person name="Tsuji K."/>
            <person name="Ueda S."/>
            <person name="Waki K."/>
            <person name="Yamagata H."/>
            <person name="Yamamoto M."/>
            <person name="Yamamoto S."/>
            <person name="Yamane H."/>
            <person name="Yoshiki S."/>
            <person name="Yoshihara R."/>
            <person name="Yukawa K."/>
            <person name="Zhong H."/>
            <person name="Yano M."/>
            <person name="Yuan Q."/>
            <person name="Ouyang S."/>
            <person name="Liu J."/>
            <person name="Jones K.M."/>
            <person name="Gansberger K."/>
            <person name="Moffat K."/>
            <person name="Hill J."/>
            <person name="Bera J."/>
            <person name="Fadrosh D."/>
            <person name="Jin S."/>
            <person name="Johri S."/>
            <person name="Kim M."/>
            <person name="Overton L."/>
            <person name="Reardon M."/>
            <person name="Tsitrin T."/>
            <person name="Vuong H."/>
            <person name="Weaver B."/>
            <person name="Ciecko A."/>
            <person name="Tallon L."/>
            <person name="Jackson J."/>
            <person name="Pai G."/>
            <person name="Aken S.V."/>
            <person name="Utterback T."/>
            <person name="Reidmuller S."/>
            <person name="Feldblyum T."/>
            <person name="Hsiao J."/>
            <person name="Zismann V."/>
            <person name="Iobst S."/>
            <person name="de Vazeille A.R."/>
            <person name="Buell C.R."/>
            <person name="Ying K."/>
            <person name="Li Y."/>
            <person name="Lu T."/>
            <person name="Huang Y."/>
            <person name="Zhao Q."/>
            <person name="Feng Q."/>
            <person name="Zhang L."/>
            <person name="Zhu J."/>
            <person name="Weng Q."/>
            <person name="Mu J."/>
            <person name="Lu Y."/>
            <person name="Fan D."/>
            <person name="Liu Y."/>
            <person name="Guan J."/>
            <person name="Zhang Y."/>
            <person name="Yu S."/>
            <person name="Liu X."/>
            <person name="Zhang Y."/>
            <person name="Hong G."/>
            <person name="Han B."/>
            <person name="Choisne N."/>
            <person name="Demange N."/>
            <person name="Orjeda G."/>
            <person name="Samain S."/>
            <person name="Cattolico L."/>
            <person name="Pelletier E."/>
            <person name="Couloux A."/>
            <person name="Segurens B."/>
            <person name="Wincker P."/>
            <person name="D'Hont A."/>
            <person name="Scarpelli C."/>
            <person name="Weissenbach J."/>
            <person name="Salanoubat M."/>
            <person name="Quetier F."/>
            <person name="Yu Y."/>
            <person name="Kim H.R."/>
            <person name="Rambo T."/>
            <person name="Currie J."/>
            <person name="Collura K."/>
            <person name="Luo M."/>
            <person name="Yang T."/>
            <person name="Ammiraju J.S.S."/>
            <person name="Engler F."/>
            <person name="Soderlund C."/>
            <person name="Wing R.A."/>
            <person name="Palmer L.E."/>
            <person name="de la Bastide M."/>
            <person name="Spiegel L."/>
            <person name="Nascimento L."/>
            <person name="Zutavern T."/>
            <person name="O'Shaughnessy A."/>
            <person name="Dike S."/>
            <person name="Dedhia N."/>
            <person name="Preston R."/>
            <person name="Balija V."/>
            <person name="McCombie W.R."/>
            <person name="Chow T."/>
            <person name="Chen H."/>
            <person name="Chung M."/>
            <person name="Chen C."/>
            <person name="Shaw J."/>
            <person name="Wu H."/>
            <person name="Hsiao K."/>
            <person name="Chao Y."/>
            <person name="Chu M."/>
            <person name="Cheng C."/>
            <person name="Hour A."/>
            <person name="Lee P."/>
            <person name="Lin S."/>
            <person name="Lin Y."/>
            <person name="Liou J."/>
            <person name="Liu S."/>
            <person name="Hsing Y."/>
            <person name="Raghuvanshi S."/>
            <person name="Mohanty A."/>
            <person name="Bharti A.K."/>
            <person name="Gaur A."/>
            <person name="Gupta V."/>
            <person name="Kumar D."/>
            <person name="Ravi V."/>
            <person name="Vij S."/>
            <person name="Kapur A."/>
            <person name="Khurana P."/>
            <person name="Khurana P."/>
            <person name="Khurana J.P."/>
            <person name="Tyagi A.K."/>
            <person name="Gaikwad K."/>
            <person name="Singh A."/>
            <person name="Dalal V."/>
            <person name="Srivastava S."/>
            <person name="Dixit A."/>
            <person name="Pal A.K."/>
            <person name="Ghazi I.A."/>
            <person name="Yadav M."/>
            <person name="Pandit A."/>
            <person name="Bhargava A."/>
            <person name="Sureshbabu K."/>
            <person name="Batra K."/>
            <person name="Sharma T.R."/>
            <person name="Mohapatra T."/>
            <person name="Singh N.K."/>
            <person name="Messing J."/>
            <person name="Nelson A.B."/>
            <person name="Fuks G."/>
            <person name="Kavchok S."/>
            <person name="Keizer G."/>
            <person name="Linton E."/>
            <person name="Llaca V."/>
            <person name="Song R."/>
            <person name="Tanyolac B."/>
            <person name="Young S."/>
            <person name="Ho-Il K."/>
            <person name="Hahn J.H."/>
            <person name="Sangsakoo G."/>
            <person name="Vanavichit A."/>
            <person name="de Mattos Luiz.A.T."/>
            <person name="Zimmer P.D."/>
            <person name="Malone G."/>
            <person name="Dellagostin O."/>
            <person name="de Oliveira A.C."/>
            <person name="Bevan M."/>
            <person name="Bancroft I."/>
            <person name="Minx P."/>
            <person name="Cordum H."/>
            <person name="Wilson R."/>
            <person name="Cheng Z."/>
            <person name="Jin W."/>
            <person name="Jiang J."/>
            <person name="Leong S.A."/>
            <person name="Iwama H."/>
            <person name="Gojobori T."/>
            <person name="Itoh T."/>
            <person name="Niimura Y."/>
            <person name="Fujii Y."/>
            <person name="Habara T."/>
            <person name="Sakai H."/>
            <person name="Sato Y."/>
            <person name="Wilson G."/>
            <person name="Kumar K."/>
            <person name="McCouch S."/>
            <person name="Juretic N."/>
            <person name="Hoen D."/>
            <person name="Wright S."/>
            <person name="Bruskiewich R."/>
            <person name="Bureau T."/>
            <person name="Miyao A."/>
            <person name="Hirochika H."/>
            <person name="Nishikawa T."/>
            <person name="Kadowaki K."/>
            <person name="Sugiura M."/>
            <person name="Burr B."/>
            <person name="Sasaki T."/>
        </authorList>
    </citation>
    <scope>NUCLEOTIDE SEQUENCE [LARGE SCALE GENOMIC DNA]</scope>
    <source>
        <strain evidence="4">cv. Nipponbare</strain>
    </source>
</reference>
<evidence type="ECO:0000313" key="3">
    <source>
        <dbReference type="EMBL" id="BAS81415.1"/>
    </source>
</evidence>
<evidence type="ECO:0000313" key="2">
    <source>
        <dbReference type="EMBL" id="BAS81406.1"/>
    </source>
</evidence>
<gene>
    <name evidence="2" type="ordered locus">Os02g0800500</name>
    <name evidence="1" type="ordered locus">Os02g0801200</name>
    <name evidence="3" type="ordered locus">Os02g0801300</name>
    <name evidence="2" type="ORF">OSNPB_020800500</name>
    <name evidence="1" type="ORF">OSNPB_020801200</name>
    <name evidence="3" type="ORF">OSNPB_020801300</name>
</gene>
<dbReference type="ExpressionAtlas" id="A0A0P0VQR4">
    <property type="expression patterns" value="baseline and differential"/>
</dbReference>
<accession>A0A0P0VQR4</accession>
<dbReference type="AlphaFoldDB" id="A0A0P0VQR4"/>
<reference evidence="1" key="4">
    <citation type="submission" date="2015-10" db="EMBL/GenBank/DDBJ databases">
        <authorList>
            <person name="Sakai H."/>
            <person name="Kawahara Y."/>
            <person name="Matsumoto T."/>
            <person name="Buell C.R."/>
            <person name="Itoh T."/>
        </authorList>
    </citation>
    <scope>NUCLEOTIDE SEQUENCE</scope>
</reference>
<dbReference type="EMBL" id="AP014958">
    <property type="protein sequence ID" value="BAS81406.1"/>
    <property type="molecule type" value="Genomic_DNA"/>
</dbReference>
<dbReference type="Gramene" id="Os02t0800500-04">
    <property type="protein sequence ID" value="Os02t0800500-04"/>
    <property type="gene ID" value="Os02g0800500"/>
</dbReference>
<dbReference type="EMBL" id="AP014958">
    <property type="protein sequence ID" value="BAS81402.1"/>
    <property type="molecule type" value="Genomic_DNA"/>
</dbReference>
<dbReference type="Proteomes" id="UP000059680">
    <property type="component" value="Chromosome 2"/>
</dbReference>
<protein>
    <submittedName>
        <fullName evidence="2">Os02g0800500 protein</fullName>
    </submittedName>
    <submittedName>
        <fullName evidence="1">Os02g0801200 protein</fullName>
    </submittedName>
    <submittedName>
        <fullName evidence="3">Os02g0801300 protein</fullName>
    </submittedName>
</protein>
<dbReference type="Gramene" id="Os02t0801300-02">
    <property type="protein sequence ID" value="Os02t0801300-02"/>
    <property type="gene ID" value="Os02g0801300"/>
</dbReference>
<reference evidence="1 4" key="3">
    <citation type="journal article" date="2013" name="Rice">
        <title>Improvement of the Oryza sativa Nipponbare reference genome using next generation sequence and optical map data.</title>
        <authorList>
            <person name="Kawahara Y."/>
            <person name="de la Bastide M."/>
            <person name="Hamilton J.P."/>
            <person name="Kanamori H."/>
            <person name="McCombie W.R."/>
            <person name="Ouyang S."/>
            <person name="Schwartz D.C."/>
            <person name="Tanaka T."/>
            <person name="Wu J."/>
            <person name="Zhou S."/>
            <person name="Childs K.L."/>
            <person name="Davidson R.M."/>
            <person name="Lin H."/>
            <person name="Quesada-Ocampo L."/>
            <person name="Vaillancourt B."/>
            <person name="Sakai H."/>
            <person name="Lee S.S."/>
            <person name="Kim J."/>
            <person name="Numa H."/>
            <person name="Itoh T."/>
            <person name="Buell C.R."/>
            <person name="Matsumoto T."/>
        </authorList>
    </citation>
    <scope>NUCLEOTIDE SEQUENCE [LARGE SCALE GENOMIC DNA]</scope>
    <source>
        <strain evidence="4">cv. Nipponbare</strain>
    </source>
</reference>
<name>A0A0P0VQR4_ORYSJ</name>
<evidence type="ECO:0000313" key="1">
    <source>
        <dbReference type="EMBL" id="BAS81402.1"/>
    </source>
</evidence>
<keyword evidence="4" id="KW-1185">Reference proteome</keyword>
<sequence length="30" mass="3715">MFWMLQAELMYETICEWPRYIDVPLPIARV</sequence>